<dbReference type="GO" id="GO:0022857">
    <property type="term" value="F:transmembrane transporter activity"/>
    <property type="evidence" value="ECO:0007669"/>
    <property type="project" value="InterPro"/>
</dbReference>
<comment type="subcellular location">
    <subcellularLocation>
        <location evidence="1">Membrane</location>
        <topology evidence="1">Multi-pass membrane protein</topology>
    </subcellularLocation>
</comment>
<dbReference type="Proteomes" id="UP000014074">
    <property type="component" value="Unassembled WGS sequence"/>
</dbReference>
<feature type="transmembrane region" description="Helical" evidence="7">
    <location>
        <begin position="200"/>
        <end position="225"/>
    </location>
</feature>
<evidence type="ECO:0000256" key="4">
    <source>
        <dbReference type="ARBA" id="ARBA00022692"/>
    </source>
</evidence>
<feature type="transmembrane region" description="Helical" evidence="7">
    <location>
        <begin position="12"/>
        <end position="36"/>
    </location>
</feature>
<reference evidence="9" key="1">
    <citation type="journal article" date="2013" name="Genome Announc.">
        <title>Draft genome sequence of the ascomycete Phaeoacremonium aleophilum strain UCR-PA7, a causal agent of the esca disease complex in grapevines.</title>
        <authorList>
            <person name="Blanco-Ulate B."/>
            <person name="Rolshausen P."/>
            <person name="Cantu D."/>
        </authorList>
    </citation>
    <scope>NUCLEOTIDE SEQUENCE [LARGE SCALE GENOMIC DNA]</scope>
    <source>
        <strain evidence="9">UCR-PA7</strain>
    </source>
</reference>
<gene>
    <name evidence="8" type="ORF">UCRPA7_1335</name>
</gene>
<dbReference type="AlphaFoldDB" id="R8BV57"/>
<dbReference type="PANTHER" id="PTHR31806">
    <property type="entry name" value="PURINE-CYTOSINE PERMEASE FCY2-RELATED"/>
    <property type="match status" value="1"/>
</dbReference>
<feature type="transmembrane region" description="Helical" evidence="7">
    <location>
        <begin position="311"/>
        <end position="334"/>
    </location>
</feature>
<dbReference type="GO" id="GO:0005886">
    <property type="term" value="C:plasma membrane"/>
    <property type="evidence" value="ECO:0007669"/>
    <property type="project" value="TreeGrafter"/>
</dbReference>
<evidence type="ECO:0000256" key="2">
    <source>
        <dbReference type="ARBA" id="ARBA00008974"/>
    </source>
</evidence>
<evidence type="ECO:0000256" key="6">
    <source>
        <dbReference type="ARBA" id="ARBA00023136"/>
    </source>
</evidence>
<dbReference type="HOGENOM" id="CLU_026016_2_0_1"/>
<feature type="transmembrane region" description="Helical" evidence="7">
    <location>
        <begin position="346"/>
        <end position="362"/>
    </location>
</feature>
<dbReference type="eggNOG" id="ENOG502QQ8Y">
    <property type="taxonomic scope" value="Eukaryota"/>
</dbReference>
<keyword evidence="4 7" id="KW-0812">Transmembrane</keyword>
<evidence type="ECO:0000256" key="5">
    <source>
        <dbReference type="ARBA" id="ARBA00022989"/>
    </source>
</evidence>
<feature type="transmembrane region" description="Helical" evidence="7">
    <location>
        <begin position="78"/>
        <end position="97"/>
    </location>
</feature>
<sequence length="372" mass="40075">MIQARFSFGRYLGSIPVVLNLANLVGFSVIICVVGGQCLSAASQGTISNNVGIVIIAILALVISFCGFRVLHWYEMVAWAPAILMITIATGVGGSNLKNQAPTEPATAPAVLSFGMIIASYTIPWACLASDFTTYFSPQASSWRIFTYSYLGLVIPTVLLMTLGAAIGGAIPSIEGWQDASDAMGAGGVLALMLEPVGRFGQFVVVVLAFSLLGNISGTMYSVTLNFQILLPWLVRVPRYVFSIIVTAIIIPVSIRAAVDFFVNLENFVSIIGYWTASFVGIVVTEHVVFKKGDPVRYDHDAWNDAKLLPTGIAAIGAAVLCFGLVIPCMEQVWWVGPIAKHTGDIGFEVAFILSALLYAVFRTIDNKFWKR</sequence>
<evidence type="ECO:0000313" key="8">
    <source>
        <dbReference type="EMBL" id="EOO03184.1"/>
    </source>
</evidence>
<keyword evidence="6 7" id="KW-0472">Membrane</keyword>
<evidence type="ECO:0000256" key="7">
    <source>
        <dbReference type="SAM" id="Phobius"/>
    </source>
</evidence>
<proteinExistence type="inferred from homology"/>
<dbReference type="KEGG" id="tmn:UCRPA7_1335"/>
<dbReference type="InterPro" id="IPR026030">
    <property type="entry name" value="Pur-cyt_permease_Fcy2/21/22"/>
</dbReference>
<dbReference type="PANTHER" id="PTHR31806:SF5">
    <property type="entry name" value="PURINE-CYTOSINE PERMEASE FCY21"/>
    <property type="match status" value="1"/>
</dbReference>
<feature type="transmembrane region" description="Helical" evidence="7">
    <location>
        <begin position="237"/>
        <end position="259"/>
    </location>
</feature>
<dbReference type="OrthoDB" id="2116389at2759"/>
<comment type="similarity">
    <text evidence="2">Belongs to the purine-cytosine permease (2.A.39) family.</text>
</comment>
<keyword evidence="5 7" id="KW-1133">Transmembrane helix</keyword>
<evidence type="ECO:0000256" key="1">
    <source>
        <dbReference type="ARBA" id="ARBA00004141"/>
    </source>
</evidence>
<feature type="transmembrane region" description="Helical" evidence="7">
    <location>
        <begin position="271"/>
        <end position="290"/>
    </location>
</feature>
<dbReference type="Pfam" id="PF02133">
    <property type="entry name" value="Transp_cyt_pur"/>
    <property type="match status" value="1"/>
</dbReference>
<organism evidence="8 9">
    <name type="scientific">Phaeoacremonium minimum (strain UCR-PA7)</name>
    <name type="common">Esca disease fungus</name>
    <name type="synonym">Togninia minima</name>
    <dbReference type="NCBI Taxonomy" id="1286976"/>
    <lineage>
        <taxon>Eukaryota</taxon>
        <taxon>Fungi</taxon>
        <taxon>Dikarya</taxon>
        <taxon>Ascomycota</taxon>
        <taxon>Pezizomycotina</taxon>
        <taxon>Sordariomycetes</taxon>
        <taxon>Sordariomycetidae</taxon>
        <taxon>Togniniales</taxon>
        <taxon>Togniniaceae</taxon>
        <taxon>Phaeoacremonium</taxon>
    </lineage>
</organism>
<evidence type="ECO:0000313" key="9">
    <source>
        <dbReference type="Proteomes" id="UP000014074"/>
    </source>
</evidence>
<feature type="transmembrane region" description="Helical" evidence="7">
    <location>
        <begin position="150"/>
        <end position="171"/>
    </location>
</feature>
<dbReference type="RefSeq" id="XP_007912108.1">
    <property type="nucleotide sequence ID" value="XM_007913917.1"/>
</dbReference>
<keyword evidence="3" id="KW-0813">Transport</keyword>
<feature type="transmembrane region" description="Helical" evidence="7">
    <location>
        <begin position="51"/>
        <end position="71"/>
    </location>
</feature>
<name>R8BV57_PHAM7</name>
<dbReference type="GeneID" id="19321473"/>
<dbReference type="Gene3D" id="1.10.4160.10">
    <property type="entry name" value="Hydantoin permease"/>
    <property type="match status" value="1"/>
</dbReference>
<evidence type="ECO:0000256" key="3">
    <source>
        <dbReference type="ARBA" id="ARBA00022448"/>
    </source>
</evidence>
<feature type="transmembrane region" description="Helical" evidence="7">
    <location>
        <begin position="109"/>
        <end position="129"/>
    </location>
</feature>
<dbReference type="InterPro" id="IPR001248">
    <property type="entry name" value="Pur-cyt_permease"/>
</dbReference>
<keyword evidence="9" id="KW-1185">Reference proteome</keyword>
<accession>R8BV57</accession>
<dbReference type="EMBL" id="KB932855">
    <property type="protein sequence ID" value="EOO03184.1"/>
    <property type="molecule type" value="Genomic_DNA"/>
</dbReference>
<protein>
    <submittedName>
        <fullName evidence="8">Putative purine-cytosine permease fcy22 protein</fullName>
    </submittedName>
</protein>